<dbReference type="Proteomes" id="UP000188268">
    <property type="component" value="Unassembled WGS sequence"/>
</dbReference>
<name>A0A1R3HYY2_COCAP</name>
<dbReference type="EMBL" id="AWWV01011009">
    <property type="protein sequence ID" value="OMO75556.1"/>
    <property type="molecule type" value="Genomic_DNA"/>
</dbReference>
<keyword evidence="2" id="KW-1185">Reference proteome</keyword>
<sequence>QAAAAENMEAHTASAVVLPPTFPL</sequence>
<evidence type="ECO:0000313" key="2">
    <source>
        <dbReference type="Proteomes" id="UP000188268"/>
    </source>
</evidence>
<gene>
    <name evidence="1" type="ORF">CCACVL1_16138</name>
</gene>
<organism evidence="1 2">
    <name type="scientific">Corchorus capsularis</name>
    <name type="common">Jute</name>
    <dbReference type="NCBI Taxonomy" id="210143"/>
    <lineage>
        <taxon>Eukaryota</taxon>
        <taxon>Viridiplantae</taxon>
        <taxon>Streptophyta</taxon>
        <taxon>Embryophyta</taxon>
        <taxon>Tracheophyta</taxon>
        <taxon>Spermatophyta</taxon>
        <taxon>Magnoliopsida</taxon>
        <taxon>eudicotyledons</taxon>
        <taxon>Gunneridae</taxon>
        <taxon>Pentapetalae</taxon>
        <taxon>rosids</taxon>
        <taxon>malvids</taxon>
        <taxon>Malvales</taxon>
        <taxon>Malvaceae</taxon>
        <taxon>Grewioideae</taxon>
        <taxon>Apeibeae</taxon>
        <taxon>Corchorus</taxon>
    </lineage>
</organism>
<protein>
    <submittedName>
        <fullName evidence="1">Uncharacterized protein</fullName>
    </submittedName>
</protein>
<accession>A0A1R3HYY2</accession>
<comment type="caution">
    <text evidence="1">The sequence shown here is derived from an EMBL/GenBank/DDBJ whole genome shotgun (WGS) entry which is preliminary data.</text>
</comment>
<evidence type="ECO:0000313" key="1">
    <source>
        <dbReference type="EMBL" id="OMO75556.1"/>
    </source>
</evidence>
<reference evidence="1 2" key="1">
    <citation type="submission" date="2013-09" db="EMBL/GenBank/DDBJ databases">
        <title>Corchorus capsularis genome sequencing.</title>
        <authorList>
            <person name="Alam M."/>
            <person name="Haque M.S."/>
            <person name="Islam M.S."/>
            <person name="Emdad E.M."/>
            <person name="Islam M.M."/>
            <person name="Ahmed B."/>
            <person name="Halim A."/>
            <person name="Hossen Q.M.M."/>
            <person name="Hossain M.Z."/>
            <person name="Ahmed R."/>
            <person name="Khan M.M."/>
            <person name="Islam R."/>
            <person name="Rashid M.M."/>
            <person name="Khan S.A."/>
            <person name="Rahman M.S."/>
            <person name="Alam M."/>
        </authorList>
    </citation>
    <scope>NUCLEOTIDE SEQUENCE [LARGE SCALE GENOMIC DNA]</scope>
    <source>
        <strain evidence="2">cv. CVL-1</strain>
        <tissue evidence="1">Whole seedling</tissue>
    </source>
</reference>
<feature type="non-terminal residue" evidence="1">
    <location>
        <position position="1"/>
    </location>
</feature>
<dbReference type="Gramene" id="OMO75556">
    <property type="protein sequence ID" value="OMO75556"/>
    <property type="gene ID" value="CCACVL1_16138"/>
</dbReference>
<dbReference type="AlphaFoldDB" id="A0A1R3HYY2"/>
<proteinExistence type="predicted"/>